<organism evidence="1 2">
    <name type="scientific">Trichomalopsis sarcophagae</name>
    <dbReference type="NCBI Taxonomy" id="543379"/>
    <lineage>
        <taxon>Eukaryota</taxon>
        <taxon>Metazoa</taxon>
        <taxon>Ecdysozoa</taxon>
        <taxon>Arthropoda</taxon>
        <taxon>Hexapoda</taxon>
        <taxon>Insecta</taxon>
        <taxon>Pterygota</taxon>
        <taxon>Neoptera</taxon>
        <taxon>Endopterygota</taxon>
        <taxon>Hymenoptera</taxon>
        <taxon>Apocrita</taxon>
        <taxon>Proctotrupomorpha</taxon>
        <taxon>Chalcidoidea</taxon>
        <taxon>Pteromalidae</taxon>
        <taxon>Pteromalinae</taxon>
        <taxon>Trichomalopsis</taxon>
    </lineage>
</organism>
<name>A0A232EDH9_9HYME</name>
<gene>
    <name evidence="1" type="ORF">TSAR_005761</name>
</gene>
<proteinExistence type="predicted"/>
<keyword evidence="2" id="KW-1185">Reference proteome</keyword>
<dbReference type="OrthoDB" id="10037961at2759"/>
<dbReference type="AlphaFoldDB" id="A0A232EDH9"/>
<comment type="caution">
    <text evidence="1">The sequence shown here is derived from an EMBL/GenBank/DDBJ whole genome shotgun (WGS) entry which is preliminary data.</text>
</comment>
<evidence type="ECO:0000313" key="1">
    <source>
        <dbReference type="EMBL" id="OXU16410.1"/>
    </source>
</evidence>
<sequence>MLKNKQSVAIILLRAISVYMRKIFTTLSTSMKKFMDQKVLKNEKFGTAHTYHNQNALFTAVTKDQARIKDAEKQAECNTKEARKLRRLLRISTVDDGAYYKQ</sequence>
<evidence type="ECO:0000313" key="2">
    <source>
        <dbReference type="Proteomes" id="UP000215335"/>
    </source>
</evidence>
<reference evidence="1 2" key="1">
    <citation type="journal article" date="2017" name="Curr. Biol.">
        <title>The Evolution of Venom by Co-option of Single-Copy Genes.</title>
        <authorList>
            <person name="Martinson E.O."/>
            <person name="Mrinalini"/>
            <person name="Kelkar Y.D."/>
            <person name="Chang C.H."/>
            <person name="Werren J.H."/>
        </authorList>
    </citation>
    <scope>NUCLEOTIDE SEQUENCE [LARGE SCALE GENOMIC DNA]</scope>
    <source>
        <strain evidence="1 2">Alberta</strain>
        <tissue evidence="1">Whole body</tissue>
    </source>
</reference>
<accession>A0A232EDH9</accession>
<protein>
    <submittedName>
        <fullName evidence="1">Uncharacterized protein</fullName>
    </submittedName>
</protein>
<dbReference type="Proteomes" id="UP000215335">
    <property type="component" value="Unassembled WGS sequence"/>
</dbReference>
<dbReference type="EMBL" id="NNAY01006337">
    <property type="protein sequence ID" value="OXU16410.1"/>
    <property type="molecule type" value="Genomic_DNA"/>
</dbReference>